<gene>
    <name evidence="1" type="ORF">PG997_000139</name>
</gene>
<protein>
    <submittedName>
        <fullName evidence="1">Uncharacterized protein</fullName>
    </submittedName>
</protein>
<proteinExistence type="predicted"/>
<organism evidence="1 2">
    <name type="scientific">Apiospora hydei</name>
    <dbReference type="NCBI Taxonomy" id="1337664"/>
    <lineage>
        <taxon>Eukaryota</taxon>
        <taxon>Fungi</taxon>
        <taxon>Dikarya</taxon>
        <taxon>Ascomycota</taxon>
        <taxon>Pezizomycotina</taxon>
        <taxon>Sordariomycetes</taxon>
        <taxon>Xylariomycetidae</taxon>
        <taxon>Amphisphaeriales</taxon>
        <taxon>Apiosporaceae</taxon>
        <taxon>Apiospora</taxon>
    </lineage>
</organism>
<sequence>MLLREGDRFAAQLDPAYEAWRQMLSPPSYGLDADAELRHVTWCPDPRCAVGRRGWATHLRYLEVIGYHFSGKNGPQRQAGTYPVWRAIDVNLGPPEGRDVAYTFRGLRFLPLEESLRREGSDPWLPW</sequence>
<evidence type="ECO:0000313" key="1">
    <source>
        <dbReference type="EMBL" id="KAK8093454.1"/>
    </source>
</evidence>
<dbReference type="EMBL" id="JAQQWN010000002">
    <property type="protein sequence ID" value="KAK8093454.1"/>
    <property type="molecule type" value="Genomic_DNA"/>
</dbReference>
<reference evidence="1 2" key="1">
    <citation type="submission" date="2023-01" db="EMBL/GenBank/DDBJ databases">
        <title>Analysis of 21 Apiospora genomes using comparative genomics revels a genus with tremendous synthesis potential of carbohydrate active enzymes and secondary metabolites.</title>
        <authorList>
            <person name="Sorensen T."/>
        </authorList>
    </citation>
    <scope>NUCLEOTIDE SEQUENCE [LARGE SCALE GENOMIC DNA]</scope>
    <source>
        <strain evidence="1 2">CBS 114990</strain>
    </source>
</reference>
<evidence type="ECO:0000313" key="2">
    <source>
        <dbReference type="Proteomes" id="UP001433268"/>
    </source>
</evidence>
<keyword evidence="2" id="KW-1185">Reference proteome</keyword>
<name>A0ABR1XA34_9PEZI</name>
<comment type="caution">
    <text evidence="1">The sequence shown here is derived from an EMBL/GenBank/DDBJ whole genome shotgun (WGS) entry which is preliminary data.</text>
</comment>
<dbReference type="RefSeq" id="XP_066674227.1">
    <property type="nucleotide sequence ID" value="XM_066804454.1"/>
</dbReference>
<accession>A0ABR1XA34</accession>
<dbReference type="GeneID" id="92037514"/>
<dbReference type="Proteomes" id="UP001433268">
    <property type="component" value="Unassembled WGS sequence"/>
</dbReference>